<keyword evidence="1" id="KW-0812">Transmembrane</keyword>
<keyword evidence="1" id="KW-1133">Transmembrane helix</keyword>
<feature type="transmembrane region" description="Helical" evidence="1">
    <location>
        <begin position="172"/>
        <end position="192"/>
    </location>
</feature>
<feature type="transmembrane region" description="Helical" evidence="1">
    <location>
        <begin position="274"/>
        <end position="299"/>
    </location>
</feature>
<proteinExistence type="predicted"/>
<feature type="transmembrane region" description="Helical" evidence="1">
    <location>
        <begin position="348"/>
        <end position="365"/>
    </location>
</feature>
<keyword evidence="1" id="KW-0472">Membrane</keyword>
<dbReference type="InterPro" id="IPR036259">
    <property type="entry name" value="MFS_trans_sf"/>
</dbReference>
<dbReference type="PANTHER" id="PTHR23527:SF1">
    <property type="entry name" value="BLL3282 PROTEIN"/>
    <property type="match status" value="1"/>
</dbReference>
<evidence type="ECO:0000256" key="1">
    <source>
        <dbReference type="SAM" id="Phobius"/>
    </source>
</evidence>
<dbReference type="InterPro" id="IPR052952">
    <property type="entry name" value="MFS-Transporter"/>
</dbReference>
<feature type="transmembrane region" description="Helical" evidence="1">
    <location>
        <begin position="146"/>
        <end position="166"/>
    </location>
</feature>
<organism evidence="3 4">
    <name type="scientific">Natribaculum luteum</name>
    <dbReference type="NCBI Taxonomy" id="1586232"/>
    <lineage>
        <taxon>Archaea</taxon>
        <taxon>Methanobacteriati</taxon>
        <taxon>Methanobacteriota</taxon>
        <taxon>Stenosarchaea group</taxon>
        <taxon>Halobacteria</taxon>
        <taxon>Halobacteriales</taxon>
        <taxon>Natrialbaceae</taxon>
        <taxon>Natribaculum</taxon>
    </lineage>
</organism>
<feature type="transmembrane region" description="Helical" evidence="1">
    <location>
        <begin position="213"/>
        <end position="238"/>
    </location>
</feature>
<dbReference type="InterPro" id="IPR011701">
    <property type="entry name" value="MFS"/>
</dbReference>
<dbReference type="InterPro" id="IPR020846">
    <property type="entry name" value="MFS_dom"/>
</dbReference>
<feature type="transmembrane region" description="Helical" evidence="1">
    <location>
        <begin position="20"/>
        <end position="41"/>
    </location>
</feature>
<dbReference type="Pfam" id="PF07690">
    <property type="entry name" value="MFS_1"/>
    <property type="match status" value="1"/>
</dbReference>
<gene>
    <name evidence="3" type="ORF">ACFOZ7_03175</name>
</gene>
<dbReference type="PROSITE" id="PS50850">
    <property type="entry name" value="MFS"/>
    <property type="match status" value="1"/>
</dbReference>
<dbReference type="Proteomes" id="UP001595821">
    <property type="component" value="Unassembled WGS sequence"/>
</dbReference>
<sequence length="395" mass="39647">MAIESQSVRASRSWRSVAVVTGWQTTASLCYYTIFAATGFLRDTFSLSEALVGVFLTATLLGNTLLLFPSGAAVDGLGEKRMMAAGLVVLAIAAVGVSLAPTFGFLLGAGILLGGAYSTSMPASNRAIVASSPTGQQGLAMGLKQVGVTAGSGAASLLITGIATIATWEVGFWIVAILAGGYTLGFMILYDGSHGSGEFSLPDFSRLRANRAYVLLVASGLFVGASIFSMLGYTVLYVQDVTNASVAAGGIVLAVTQVTGSVSRIGAGNLADRLGGASGAATVAVGQMALGAALFAVIAGGDWPLPVVVVLFAGLGLSIHGSTGVYYSCLSELVDTDDIGGATAGGQTAINIGGIVAPPLFGLLIETSGYGIGWALLAGTTLAATVLLVAVRLRT</sequence>
<dbReference type="GeneID" id="71856119"/>
<feature type="domain" description="Major facilitator superfamily (MFS) profile" evidence="2">
    <location>
        <begin position="1"/>
        <end position="395"/>
    </location>
</feature>
<dbReference type="AlphaFoldDB" id="A0ABD5NVC1"/>
<evidence type="ECO:0000313" key="4">
    <source>
        <dbReference type="Proteomes" id="UP001595821"/>
    </source>
</evidence>
<feature type="transmembrane region" description="Helical" evidence="1">
    <location>
        <begin position="305"/>
        <end position="327"/>
    </location>
</feature>
<dbReference type="SUPFAM" id="SSF103473">
    <property type="entry name" value="MFS general substrate transporter"/>
    <property type="match status" value="1"/>
</dbReference>
<dbReference type="RefSeq" id="WP_246976538.1">
    <property type="nucleotide sequence ID" value="NZ_CP095398.1"/>
</dbReference>
<dbReference type="EMBL" id="JBHSDJ010000009">
    <property type="protein sequence ID" value="MFC4246002.1"/>
    <property type="molecule type" value="Genomic_DNA"/>
</dbReference>
<accession>A0ABD5NVC1</accession>
<reference evidence="3 4" key="1">
    <citation type="journal article" date="2014" name="Int. J. Syst. Evol. Microbiol.">
        <title>Complete genome sequence of Corynebacterium casei LMG S-19264T (=DSM 44701T), isolated from a smear-ripened cheese.</title>
        <authorList>
            <consortium name="US DOE Joint Genome Institute (JGI-PGF)"/>
            <person name="Walter F."/>
            <person name="Albersmeier A."/>
            <person name="Kalinowski J."/>
            <person name="Ruckert C."/>
        </authorList>
    </citation>
    <scope>NUCLEOTIDE SEQUENCE [LARGE SCALE GENOMIC DNA]</scope>
    <source>
        <strain evidence="3 4">IBRC-M 10912</strain>
    </source>
</reference>
<dbReference type="PANTHER" id="PTHR23527">
    <property type="entry name" value="BLL3282 PROTEIN"/>
    <property type="match status" value="1"/>
</dbReference>
<comment type="caution">
    <text evidence="3">The sequence shown here is derived from an EMBL/GenBank/DDBJ whole genome shotgun (WGS) entry which is preliminary data.</text>
</comment>
<evidence type="ECO:0000259" key="2">
    <source>
        <dbReference type="PROSITE" id="PS50850"/>
    </source>
</evidence>
<feature type="transmembrane region" description="Helical" evidence="1">
    <location>
        <begin position="50"/>
        <end position="72"/>
    </location>
</feature>
<name>A0ABD5NVC1_9EURY</name>
<feature type="transmembrane region" description="Helical" evidence="1">
    <location>
        <begin position="244"/>
        <end position="262"/>
    </location>
</feature>
<feature type="transmembrane region" description="Helical" evidence="1">
    <location>
        <begin position="84"/>
        <end position="117"/>
    </location>
</feature>
<dbReference type="Gene3D" id="1.20.1250.20">
    <property type="entry name" value="MFS general substrate transporter like domains"/>
    <property type="match status" value="2"/>
</dbReference>
<protein>
    <submittedName>
        <fullName evidence="3">MFS transporter</fullName>
    </submittedName>
</protein>
<feature type="transmembrane region" description="Helical" evidence="1">
    <location>
        <begin position="371"/>
        <end position="391"/>
    </location>
</feature>
<evidence type="ECO:0000313" key="3">
    <source>
        <dbReference type="EMBL" id="MFC4246002.1"/>
    </source>
</evidence>